<reference evidence="2" key="1">
    <citation type="journal article" date="2011" name="Genome Res.">
        <title>Deep small RNA sequencing from the nematode Ascaris reveals conservation, functional diversification, and novel developmental profiles.</title>
        <authorList>
            <person name="Wang J."/>
            <person name="Czech B."/>
            <person name="Crunk A."/>
            <person name="Wallace A."/>
            <person name="Mitreva M."/>
            <person name="Hannon G.J."/>
            <person name="Davis R.E."/>
        </authorList>
    </citation>
    <scope>NUCLEOTIDE SEQUENCE</scope>
</reference>
<dbReference type="PANTHER" id="PTHR30041:SF8">
    <property type="entry name" value="PROTEIN YFFB"/>
    <property type="match status" value="1"/>
</dbReference>
<accession>F1LEG9</accession>
<dbReference type="Gene3D" id="3.40.30.10">
    <property type="entry name" value="Glutaredoxin"/>
    <property type="match status" value="1"/>
</dbReference>
<sequence length="182" mass="20501">MKIYGYGKCSTCKKSSKYLDNKKIKYDFHDMVEKGMSQKVVKEIEKLVGDIELMINKSSTAYRELKLKDKWTKMTKAEKIKTLANNPKLIKRPIVVKGKQVLVGFDQKLFKSVLVDGKKAPVSKKTTKKSTTKKPATKKASTKKVAAKKTTKKASTKKVATKKTTKKSTTKKPATKKLVLKK</sequence>
<dbReference type="PANTHER" id="PTHR30041">
    <property type="entry name" value="ARSENATE REDUCTASE"/>
    <property type="match status" value="1"/>
</dbReference>
<dbReference type="PROSITE" id="PS51353">
    <property type="entry name" value="ARSC"/>
    <property type="match status" value="1"/>
</dbReference>
<evidence type="ECO:0000313" key="2">
    <source>
        <dbReference type="EMBL" id="ADY48523.1"/>
    </source>
</evidence>
<feature type="region of interest" description="Disordered" evidence="1">
    <location>
        <begin position="121"/>
        <end position="182"/>
    </location>
</feature>
<dbReference type="EMBL" id="JI180782">
    <property type="protein sequence ID" value="ADY48523.1"/>
    <property type="molecule type" value="mRNA"/>
</dbReference>
<dbReference type="InterPro" id="IPR006660">
    <property type="entry name" value="Arsenate_reductase-like"/>
</dbReference>
<dbReference type="InterPro" id="IPR006504">
    <property type="entry name" value="Tscrpt_reg_Spx/MgsR"/>
</dbReference>
<dbReference type="CDD" id="cd02977">
    <property type="entry name" value="ArsC_family"/>
    <property type="match status" value="1"/>
</dbReference>
<dbReference type="NCBIfam" id="TIGR01617">
    <property type="entry name" value="arsC_related"/>
    <property type="match status" value="1"/>
</dbReference>
<protein>
    <submittedName>
        <fullName evidence="2">Uncharacterized protein</fullName>
    </submittedName>
</protein>
<dbReference type="InterPro" id="IPR036249">
    <property type="entry name" value="Thioredoxin-like_sf"/>
</dbReference>
<organism evidence="2">
    <name type="scientific">Ascaris suum</name>
    <name type="common">Pig roundworm</name>
    <name type="synonym">Ascaris lumbricoides</name>
    <dbReference type="NCBI Taxonomy" id="6253"/>
    <lineage>
        <taxon>Eukaryota</taxon>
        <taxon>Metazoa</taxon>
        <taxon>Ecdysozoa</taxon>
        <taxon>Nematoda</taxon>
        <taxon>Chromadorea</taxon>
        <taxon>Rhabditida</taxon>
        <taxon>Spirurina</taxon>
        <taxon>Ascaridomorpha</taxon>
        <taxon>Ascaridoidea</taxon>
        <taxon>Ascarididae</taxon>
        <taxon>Ascaris</taxon>
    </lineage>
</organism>
<proteinExistence type="evidence at transcript level"/>
<dbReference type="SUPFAM" id="SSF52833">
    <property type="entry name" value="Thioredoxin-like"/>
    <property type="match status" value="1"/>
</dbReference>
<evidence type="ECO:0000256" key="1">
    <source>
        <dbReference type="SAM" id="MobiDB-lite"/>
    </source>
</evidence>
<name>F1LEG9_ASCSU</name>
<dbReference type="Pfam" id="PF03960">
    <property type="entry name" value="ArsC"/>
    <property type="match status" value="1"/>
</dbReference>
<dbReference type="AlphaFoldDB" id="F1LEG9"/>